<evidence type="ECO:0000313" key="4">
    <source>
        <dbReference type="EMBL" id="CAJ0567456.1"/>
    </source>
</evidence>
<dbReference type="InterPro" id="IPR001436">
    <property type="entry name" value="Alpha-crystallin/sHSP_animal"/>
</dbReference>
<accession>A0AA36CEE5</accession>
<dbReference type="AlphaFoldDB" id="A0AA36CEE5"/>
<dbReference type="InterPro" id="IPR008978">
    <property type="entry name" value="HSP20-like_chaperone"/>
</dbReference>
<dbReference type="Gene3D" id="2.60.40.790">
    <property type="match status" value="1"/>
</dbReference>
<evidence type="ECO:0000313" key="5">
    <source>
        <dbReference type="Proteomes" id="UP001177023"/>
    </source>
</evidence>
<evidence type="ECO:0000259" key="3">
    <source>
        <dbReference type="PROSITE" id="PS01031"/>
    </source>
</evidence>
<sequence length="108" mass="12654">MILKANEEYWDWPLQDATDGIVKVTNNTEKFDVALEAKSFQPNEIQVRVIGGLLEIHFEHIQQKNDPYVYRVITRSYRLPDDIDIRTLRSHLSSKGKLHISAKKMPYK</sequence>
<proteinExistence type="inferred from homology"/>
<protein>
    <recommendedName>
        <fullName evidence="3">SHSP domain-containing protein</fullName>
    </recommendedName>
</protein>
<dbReference type="GO" id="GO:0051082">
    <property type="term" value="F:unfolded protein binding"/>
    <property type="evidence" value="ECO:0007669"/>
    <property type="project" value="TreeGrafter"/>
</dbReference>
<dbReference type="SUPFAM" id="SSF49764">
    <property type="entry name" value="HSP20-like chaperones"/>
    <property type="match status" value="1"/>
</dbReference>
<name>A0AA36CEE5_9BILA</name>
<evidence type="ECO:0000256" key="2">
    <source>
        <dbReference type="RuleBase" id="RU003616"/>
    </source>
</evidence>
<comment type="similarity">
    <text evidence="1 2">Belongs to the small heat shock protein (HSP20) family.</text>
</comment>
<feature type="non-terminal residue" evidence="4">
    <location>
        <position position="108"/>
    </location>
</feature>
<comment type="caution">
    <text evidence="4">The sequence shown here is derived from an EMBL/GenBank/DDBJ whole genome shotgun (WGS) entry which is preliminary data.</text>
</comment>
<gene>
    <name evidence="4" type="ORF">MSPICULIGERA_LOCUS6009</name>
</gene>
<dbReference type="CDD" id="cd06526">
    <property type="entry name" value="metazoan_ACD"/>
    <property type="match status" value="1"/>
</dbReference>
<dbReference type="PRINTS" id="PR00299">
    <property type="entry name" value="ACRYSTALLIN"/>
</dbReference>
<dbReference type="EMBL" id="CATQJA010001493">
    <property type="protein sequence ID" value="CAJ0567456.1"/>
    <property type="molecule type" value="Genomic_DNA"/>
</dbReference>
<dbReference type="PROSITE" id="PS01031">
    <property type="entry name" value="SHSP"/>
    <property type="match status" value="1"/>
</dbReference>
<dbReference type="PANTHER" id="PTHR45640">
    <property type="entry name" value="HEAT SHOCK PROTEIN HSP-12.2-RELATED"/>
    <property type="match status" value="1"/>
</dbReference>
<reference evidence="4" key="1">
    <citation type="submission" date="2023-06" db="EMBL/GenBank/DDBJ databases">
        <authorList>
            <person name="Delattre M."/>
        </authorList>
    </citation>
    <scope>NUCLEOTIDE SEQUENCE</scope>
    <source>
        <strain evidence="4">AF72</strain>
    </source>
</reference>
<dbReference type="PANTHER" id="PTHR45640:SF9">
    <property type="entry name" value="HEAT SHOCK PROTEIN 12.6"/>
    <property type="match status" value="1"/>
</dbReference>
<keyword evidence="5" id="KW-1185">Reference proteome</keyword>
<dbReference type="Pfam" id="PF00011">
    <property type="entry name" value="HSP20"/>
    <property type="match status" value="1"/>
</dbReference>
<evidence type="ECO:0000256" key="1">
    <source>
        <dbReference type="PROSITE-ProRule" id="PRU00285"/>
    </source>
</evidence>
<dbReference type="GO" id="GO:0042026">
    <property type="term" value="P:protein refolding"/>
    <property type="evidence" value="ECO:0007669"/>
    <property type="project" value="TreeGrafter"/>
</dbReference>
<dbReference type="Proteomes" id="UP001177023">
    <property type="component" value="Unassembled WGS sequence"/>
</dbReference>
<dbReference type="GO" id="GO:0005634">
    <property type="term" value="C:nucleus"/>
    <property type="evidence" value="ECO:0007669"/>
    <property type="project" value="TreeGrafter"/>
</dbReference>
<dbReference type="GO" id="GO:0009408">
    <property type="term" value="P:response to heat"/>
    <property type="evidence" value="ECO:0007669"/>
    <property type="project" value="TreeGrafter"/>
</dbReference>
<dbReference type="GO" id="GO:0005737">
    <property type="term" value="C:cytoplasm"/>
    <property type="evidence" value="ECO:0007669"/>
    <property type="project" value="TreeGrafter"/>
</dbReference>
<organism evidence="4 5">
    <name type="scientific">Mesorhabditis spiculigera</name>
    <dbReference type="NCBI Taxonomy" id="96644"/>
    <lineage>
        <taxon>Eukaryota</taxon>
        <taxon>Metazoa</taxon>
        <taxon>Ecdysozoa</taxon>
        <taxon>Nematoda</taxon>
        <taxon>Chromadorea</taxon>
        <taxon>Rhabditida</taxon>
        <taxon>Rhabditina</taxon>
        <taxon>Rhabditomorpha</taxon>
        <taxon>Rhabditoidea</taxon>
        <taxon>Rhabditidae</taxon>
        <taxon>Mesorhabditinae</taxon>
        <taxon>Mesorhabditis</taxon>
    </lineage>
</organism>
<feature type="domain" description="SHSP" evidence="3">
    <location>
        <begin position="12"/>
        <end position="108"/>
    </location>
</feature>
<dbReference type="InterPro" id="IPR002068">
    <property type="entry name" value="A-crystallin/Hsp20_dom"/>
</dbReference>